<feature type="domain" description="TadE-like" evidence="2">
    <location>
        <begin position="19"/>
        <end position="60"/>
    </location>
</feature>
<dbReference type="InterPro" id="IPR012495">
    <property type="entry name" value="TadE-like_dom"/>
</dbReference>
<protein>
    <submittedName>
        <fullName evidence="3">Pilus assembly protein TadE</fullName>
    </submittedName>
</protein>
<keyword evidence="1" id="KW-0472">Membrane</keyword>
<feature type="transmembrane region" description="Helical" evidence="1">
    <location>
        <begin position="20"/>
        <end position="39"/>
    </location>
</feature>
<keyword evidence="1" id="KW-0812">Transmembrane</keyword>
<evidence type="ECO:0000313" key="4">
    <source>
        <dbReference type="Proteomes" id="UP000197024"/>
    </source>
</evidence>
<dbReference type="AlphaFoldDB" id="A0A1Z3LXI7"/>
<proteinExistence type="predicted"/>
<sequence length="195" mass="21460">MRRAAKIGLLRRLLRDRRGVSAVEFALIAPVMIMIYFGLIEFSQGYMAERRASHVASMVADLVAQSGGTNISDLESTFQIGDMIMRPFSADTLSIRVSSVTVDARGVATVEWSHAKSAKDADGADILKAHNPGDPITDLPPDLITDGQTVILGETNYGYRLFIPDVILPENIAFKRNYYLRPRTTERIVCADCPA</sequence>
<name>A0A1Z3LXI7_BREDI</name>
<evidence type="ECO:0000259" key="2">
    <source>
        <dbReference type="Pfam" id="PF07811"/>
    </source>
</evidence>
<dbReference type="STRING" id="293.GCA_000988015_02452"/>
<dbReference type="RefSeq" id="WP_088410627.1">
    <property type="nucleotide sequence ID" value="NZ_CP021995.1"/>
</dbReference>
<gene>
    <name evidence="3" type="ORF">CD943_07445</name>
</gene>
<reference evidence="3 4" key="2">
    <citation type="submission" date="2017-06" db="EMBL/GenBank/DDBJ databases">
        <authorList>
            <person name="Kim H.J."/>
            <person name="Triplett B.A."/>
        </authorList>
    </citation>
    <scope>NUCLEOTIDE SEQUENCE [LARGE SCALE GENOMIC DNA]</scope>
    <source>
        <strain evidence="3 4">BZC3</strain>
    </source>
</reference>
<dbReference type="Pfam" id="PF07811">
    <property type="entry name" value="TadE"/>
    <property type="match status" value="1"/>
</dbReference>
<keyword evidence="1" id="KW-1133">Transmembrane helix</keyword>
<reference evidence="3 4" key="1">
    <citation type="submission" date="2017-06" db="EMBL/GenBank/DDBJ databases">
        <title>Biodegradation of gentamicin by bacterial consortia AMQD4 in synthetic medium and raw gentamicin sewage.</title>
        <authorList>
            <person name="Chang H."/>
            <person name="Feng Y."/>
            <person name="Li Z."/>
            <person name="Xue J."/>
            <person name="Cheng D."/>
        </authorList>
    </citation>
    <scope>NUCLEOTIDE SEQUENCE [LARGE SCALE GENOMIC DNA]</scope>
    <source>
        <strain evidence="3 4">BZC3</strain>
    </source>
</reference>
<organism evidence="3 4">
    <name type="scientific">Brevundimonas diminuta</name>
    <name type="common">Pseudomonas diminuta</name>
    <dbReference type="NCBI Taxonomy" id="293"/>
    <lineage>
        <taxon>Bacteria</taxon>
        <taxon>Pseudomonadati</taxon>
        <taxon>Pseudomonadota</taxon>
        <taxon>Alphaproteobacteria</taxon>
        <taxon>Caulobacterales</taxon>
        <taxon>Caulobacteraceae</taxon>
        <taxon>Brevundimonas</taxon>
    </lineage>
</organism>
<dbReference type="Proteomes" id="UP000197024">
    <property type="component" value="Chromosome"/>
</dbReference>
<accession>A0A1Z3LXI7</accession>
<evidence type="ECO:0000256" key="1">
    <source>
        <dbReference type="SAM" id="Phobius"/>
    </source>
</evidence>
<dbReference type="EMBL" id="CP021995">
    <property type="protein sequence ID" value="ASD26737.1"/>
    <property type="molecule type" value="Genomic_DNA"/>
</dbReference>
<evidence type="ECO:0000313" key="3">
    <source>
        <dbReference type="EMBL" id="ASD26737.1"/>
    </source>
</evidence>